<name>A0AA38YVF3_VITRO</name>
<proteinExistence type="predicted"/>
<comment type="caution">
    <text evidence="2">The sequence shown here is derived from an EMBL/GenBank/DDBJ whole genome shotgun (WGS) entry which is preliminary data.</text>
</comment>
<keyword evidence="3" id="KW-1185">Reference proteome</keyword>
<dbReference type="EMBL" id="JARBHA010000017">
    <property type="protein sequence ID" value="KAJ9677267.1"/>
    <property type="molecule type" value="Genomic_DNA"/>
</dbReference>
<evidence type="ECO:0000256" key="1">
    <source>
        <dbReference type="SAM" id="MobiDB-lite"/>
    </source>
</evidence>
<dbReference type="PANTHER" id="PTHR33345">
    <property type="entry name" value="ADAPTER PROTEIN, PUTATIVE-RELATED"/>
    <property type="match status" value="1"/>
</dbReference>
<evidence type="ECO:0000313" key="3">
    <source>
        <dbReference type="Proteomes" id="UP001168098"/>
    </source>
</evidence>
<accession>A0AA38YVF3</accession>
<gene>
    <name evidence="2" type="ORF">PVL29_022327</name>
</gene>
<protein>
    <submittedName>
        <fullName evidence="2">Uncharacterized protein</fullName>
    </submittedName>
</protein>
<organism evidence="2 3">
    <name type="scientific">Vitis rotundifolia</name>
    <name type="common">Muscadine grape</name>
    <dbReference type="NCBI Taxonomy" id="103349"/>
    <lineage>
        <taxon>Eukaryota</taxon>
        <taxon>Viridiplantae</taxon>
        <taxon>Streptophyta</taxon>
        <taxon>Embryophyta</taxon>
        <taxon>Tracheophyta</taxon>
        <taxon>Spermatophyta</taxon>
        <taxon>Magnoliopsida</taxon>
        <taxon>eudicotyledons</taxon>
        <taxon>Gunneridae</taxon>
        <taxon>Pentapetalae</taxon>
        <taxon>rosids</taxon>
        <taxon>Vitales</taxon>
        <taxon>Vitaceae</taxon>
        <taxon>Viteae</taxon>
        <taxon>Vitis</taxon>
    </lineage>
</organism>
<reference evidence="2 3" key="1">
    <citation type="journal article" date="2023" name="BMC Biotechnol.">
        <title>Vitis rotundifolia cv Carlos genome sequencing.</title>
        <authorList>
            <person name="Huff M."/>
            <person name="Hulse-Kemp A."/>
            <person name="Scheffler B."/>
            <person name="Youngblood R."/>
            <person name="Simpson S."/>
            <person name="Babiker E."/>
            <person name="Staton M."/>
        </authorList>
    </citation>
    <scope>NUCLEOTIDE SEQUENCE [LARGE SCALE GENOMIC DNA]</scope>
    <source>
        <tissue evidence="2">Leaf</tissue>
    </source>
</reference>
<evidence type="ECO:0000313" key="2">
    <source>
        <dbReference type="EMBL" id="KAJ9677267.1"/>
    </source>
</evidence>
<sequence length="620" mass="69194">MADTVVSLDNIKAFWNAQIHDEEKWALNMKLLRAAGLFAGSIFLMRNFDNVGPFLVPFKTKSPTLFITLLGPHFWPSLNFQPSYSSSSSRPSHFCGIHTLIWGAASTWLLRSSLLKPSHCSLSSSSLSISLSFLRLRSRLWSEFFFELNSGQAIYVWRKSVLISQTLTLEGDQHRSCTIVLFFSIPFTMDDPGKNVAPEFEIPDQIEEEDADNLSGNGSAEEKETNPNIELFAADRKRKAAPTVQVLAYGLNCSVEEKRKRKVVQARKKLLDRPVGWSPFGLPGWESAKTRTDSRAIIKDLVKTIPLPFQAKDKAEVRGRRNKGKRSIEIPQGGKLKSAASVGTYDHSSLTTRGAPTPVLDVPVDVSTEISFAEFNEFFSPTEFACAETLATVAEVPILYNPEGAVAEDPISYNQGGDYEEARNRLSAILSLDFDHLLLDPDTLARTLHLSTALKENAGFNPFQLAMLKMVEEIPLLSDDIVEFKDLNMEIKTLFSELESNILRVACSWTKYRDSIITLSDLHVDVSANLYAARMLDHQILQLQTRRVELANLLESKKNAMIELISAQSKIAGTLPKTSDDEQVEAADLKKPGGSAKKKPIIDNWAKILDGFFPLKDFIF</sequence>
<dbReference type="Proteomes" id="UP001168098">
    <property type="component" value="Unassembled WGS sequence"/>
</dbReference>
<dbReference type="PANTHER" id="PTHR33345:SF4">
    <property type="entry name" value="MBD DOMAIN-CONTAINING PROTEIN"/>
    <property type="match status" value="1"/>
</dbReference>
<feature type="region of interest" description="Disordered" evidence="1">
    <location>
        <begin position="318"/>
        <end position="342"/>
    </location>
</feature>
<dbReference type="AlphaFoldDB" id="A0AA38YVF3"/>